<evidence type="ECO:0000256" key="2">
    <source>
        <dbReference type="SAM" id="SignalP"/>
    </source>
</evidence>
<dbReference type="InParanoid" id="B9RHD2"/>
<feature type="chain" id="PRO_5002890992" evidence="2">
    <location>
        <begin position="26"/>
        <end position="106"/>
    </location>
</feature>
<accession>B9RHD2</accession>
<dbReference type="PANTHER" id="PTHR31731">
    <property type="match status" value="1"/>
</dbReference>
<keyword evidence="2" id="KW-0732">Signal</keyword>
<evidence type="ECO:0000313" key="5">
    <source>
        <dbReference type="Proteomes" id="UP000008311"/>
    </source>
</evidence>
<gene>
    <name evidence="4" type="ORF">RCOM_1450300</name>
</gene>
<dbReference type="Proteomes" id="UP000008311">
    <property type="component" value="Unassembled WGS sequence"/>
</dbReference>
<dbReference type="InterPro" id="IPR027923">
    <property type="entry name" value="Hydrophob_seed_dom"/>
</dbReference>
<evidence type="ECO:0000259" key="3">
    <source>
        <dbReference type="SMART" id="SM00499"/>
    </source>
</evidence>
<dbReference type="InterPro" id="IPR051636">
    <property type="entry name" value="Plant_LTP/defense-related"/>
</dbReference>
<keyword evidence="5" id="KW-1185">Reference proteome</keyword>
<evidence type="ECO:0000313" key="4">
    <source>
        <dbReference type="EMBL" id="EEF49494.1"/>
    </source>
</evidence>
<dbReference type="PROSITE" id="PS51257">
    <property type="entry name" value="PROKAR_LIPOPROTEIN"/>
    <property type="match status" value="1"/>
</dbReference>
<organism evidence="4 5">
    <name type="scientific">Ricinus communis</name>
    <name type="common">Castor bean</name>
    <dbReference type="NCBI Taxonomy" id="3988"/>
    <lineage>
        <taxon>Eukaryota</taxon>
        <taxon>Viridiplantae</taxon>
        <taxon>Streptophyta</taxon>
        <taxon>Embryophyta</taxon>
        <taxon>Tracheophyta</taxon>
        <taxon>Spermatophyta</taxon>
        <taxon>Magnoliopsida</taxon>
        <taxon>eudicotyledons</taxon>
        <taxon>Gunneridae</taxon>
        <taxon>Pentapetalae</taxon>
        <taxon>rosids</taxon>
        <taxon>fabids</taxon>
        <taxon>Malpighiales</taxon>
        <taxon>Euphorbiaceae</taxon>
        <taxon>Acalyphoideae</taxon>
        <taxon>Acalypheae</taxon>
        <taxon>Ricinus</taxon>
    </lineage>
</organism>
<proteinExistence type="inferred from homology"/>
<evidence type="ECO:0000256" key="1">
    <source>
        <dbReference type="ARBA" id="ARBA00008965"/>
    </source>
</evidence>
<name>B9RHD2_RICCO</name>
<dbReference type="InterPro" id="IPR016140">
    <property type="entry name" value="Bifunc_inhib/LTP/seed_store"/>
</dbReference>
<dbReference type="AlphaFoldDB" id="B9RHD2"/>
<dbReference type="InterPro" id="IPR036312">
    <property type="entry name" value="Bifun_inhib/LTP/seed_sf"/>
</dbReference>
<dbReference type="STRING" id="3988.B9RHD2"/>
<dbReference type="Gene3D" id="1.10.110.10">
    <property type="entry name" value="Plant lipid-transfer and hydrophobic proteins"/>
    <property type="match status" value="1"/>
</dbReference>
<comment type="similarity">
    <text evidence="1">Belongs to the plant LTP family. PEARLI1 subfamily.</text>
</comment>
<dbReference type="SUPFAM" id="SSF47699">
    <property type="entry name" value="Bifunctional inhibitor/lipid-transfer protein/seed storage 2S albumin"/>
    <property type="match status" value="1"/>
</dbReference>
<reference evidence="5" key="1">
    <citation type="journal article" date="2010" name="Nat. Biotechnol.">
        <title>Draft genome sequence of the oilseed species Ricinus communis.</title>
        <authorList>
            <person name="Chan A.P."/>
            <person name="Crabtree J."/>
            <person name="Zhao Q."/>
            <person name="Lorenzi H."/>
            <person name="Orvis J."/>
            <person name="Puiu D."/>
            <person name="Melake-Berhan A."/>
            <person name="Jones K.M."/>
            <person name="Redman J."/>
            <person name="Chen G."/>
            <person name="Cahoon E.B."/>
            <person name="Gedil M."/>
            <person name="Stanke M."/>
            <person name="Haas B.J."/>
            <person name="Wortman J.R."/>
            <person name="Fraser-Liggett C.M."/>
            <person name="Ravel J."/>
            <person name="Rabinowicz P.D."/>
        </authorList>
    </citation>
    <scope>NUCLEOTIDE SEQUENCE [LARGE SCALE GENOMIC DNA]</scope>
    <source>
        <strain evidence="5">cv. Hale</strain>
    </source>
</reference>
<dbReference type="EMBL" id="EQ973778">
    <property type="protein sequence ID" value="EEF49494.1"/>
    <property type="molecule type" value="Genomic_DNA"/>
</dbReference>
<protein>
    <submittedName>
        <fullName evidence="4">Lipid binding protein, putative</fullName>
    </submittedName>
</protein>
<dbReference type="Pfam" id="PF14547">
    <property type="entry name" value="Hydrophob_seed"/>
    <property type="match status" value="1"/>
</dbReference>
<feature type="signal peptide" evidence="2">
    <location>
        <begin position="1"/>
        <end position="25"/>
    </location>
</feature>
<sequence>MASRSETSMALLLSLNLLFFSLVSSTSCPVGAPKLKVCADLLGLVSIPPDTPCCNLLGNLAAAEAALCLCAAIRVNALGIHLNVPLDVNLLLNNCGKEVPEEFTCP</sequence>
<feature type="domain" description="Bifunctional inhibitor/plant lipid transfer protein/seed storage helical" evidence="3">
    <location>
        <begin position="28"/>
        <end position="105"/>
    </location>
</feature>
<dbReference type="SMART" id="SM00499">
    <property type="entry name" value="AAI"/>
    <property type="match status" value="1"/>
</dbReference>